<keyword evidence="3" id="KW-1185">Reference proteome</keyword>
<evidence type="ECO:0000313" key="3">
    <source>
        <dbReference type="Proteomes" id="UP000199820"/>
    </source>
</evidence>
<dbReference type="RefSeq" id="WP_074650577.1">
    <property type="nucleotide sequence ID" value="NZ_FOIL01000074.1"/>
</dbReference>
<sequence>MEAVIRKVQQGDASNLAYIQTESWKAAFTSILDAETLTKCTNIEQATSMYQRLLDENKGNGYLLTVDGKPHCIAYWDAARDSELVGKAELICIHSLSDNWRKGYGSQMMDRVLMDIKNSGYSEVVLWVFRDNLPARAFYETKGFALTGISKPAFDTEEVLYSKRLQ</sequence>
<keyword evidence="2" id="KW-0808">Transferase</keyword>
<gene>
    <name evidence="2" type="ORF">SAMN04487771_10742</name>
</gene>
<dbReference type="Proteomes" id="UP000199820">
    <property type="component" value="Unassembled WGS sequence"/>
</dbReference>
<dbReference type="EMBL" id="FOIL01000074">
    <property type="protein sequence ID" value="SET93521.1"/>
    <property type="molecule type" value="Genomic_DNA"/>
</dbReference>
<dbReference type="Gene3D" id="3.40.630.30">
    <property type="match status" value="1"/>
</dbReference>
<dbReference type="PROSITE" id="PS51186">
    <property type="entry name" value="GNAT"/>
    <property type="match status" value="1"/>
</dbReference>
<dbReference type="InterPro" id="IPR016181">
    <property type="entry name" value="Acyl_CoA_acyltransferase"/>
</dbReference>
<name>A0A1I0IA96_9FIRM</name>
<dbReference type="GO" id="GO:0016747">
    <property type="term" value="F:acyltransferase activity, transferring groups other than amino-acyl groups"/>
    <property type="evidence" value="ECO:0007669"/>
    <property type="project" value="InterPro"/>
</dbReference>
<accession>A0A1I0IA96</accession>
<dbReference type="OrthoDB" id="357176at2"/>
<dbReference type="Pfam" id="PF00583">
    <property type="entry name" value="Acetyltransf_1"/>
    <property type="match status" value="1"/>
</dbReference>
<proteinExistence type="predicted"/>
<reference evidence="3" key="1">
    <citation type="submission" date="2016-10" db="EMBL/GenBank/DDBJ databases">
        <authorList>
            <person name="Varghese N."/>
            <person name="Submissions S."/>
        </authorList>
    </citation>
    <scope>NUCLEOTIDE SEQUENCE [LARGE SCALE GENOMIC DNA]</scope>
    <source>
        <strain evidence="3">KH1P1</strain>
    </source>
</reference>
<dbReference type="CDD" id="cd04301">
    <property type="entry name" value="NAT_SF"/>
    <property type="match status" value="1"/>
</dbReference>
<dbReference type="AlphaFoldDB" id="A0A1I0IA96"/>
<evidence type="ECO:0000259" key="1">
    <source>
        <dbReference type="PROSITE" id="PS51186"/>
    </source>
</evidence>
<evidence type="ECO:0000313" key="2">
    <source>
        <dbReference type="EMBL" id="SET93521.1"/>
    </source>
</evidence>
<dbReference type="SUPFAM" id="SSF55729">
    <property type="entry name" value="Acyl-CoA N-acyltransferases (Nat)"/>
    <property type="match status" value="1"/>
</dbReference>
<dbReference type="InterPro" id="IPR000182">
    <property type="entry name" value="GNAT_dom"/>
</dbReference>
<protein>
    <submittedName>
        <fullName evidence="2">Acetyltransferase (GNAT) family protein</fullName>
    </submittedName>
</protein>
<feature type="domain" description="N-acetyltransferase" evidence="1">
    <location>
        <begin position="3"/>
        <end position="166"/>
    </location>
</feature>
<organism evidence="2 3">
    <name type="scientific">[Clostridium] aminophilum</name>
    <dbReference type="NCBI Taxonomy" id="1526"/>
    <lineage>
        <taxon>Bacteria</taxon>
        <taxon>Bacillati</taxon>
        <taxon>Bacillota</taxon>
        <taxon>Clostridia</taxon>
        <taxon>Lachnospirales</taxon>
        <taxon>Lachnospiraceae</taxon>
    </lineage>
</organism>